<proteinExistence type="predicted"/>
<accession>A0A7R9CI25</accession>
<organism evidence="1">
    <name type="scientific">Timema cristinae</name>
    <name type="common">Walking stick</name>
    <dbReference type="NCBI Taxonomy" id="61476"/>
    <lineage>
        <taxon>Eukaryota</taxon>
        <taxon>Metazoa</taxon>
        <taxon>Ecdysozoa</taxon>
        <taxon>Arthropoda</taxon>
        <taxon>Hexapoda</taxon>
        <taxon>Insecta</taxon>
        <taxon>Pterygota</taxon>
        <taxon>Neoptera</taxon>
        <taxon>Polyneoptera</taxon>
        <taxon>Phasmatodea</taxon>
        <taxon>Timematodea</taxon>
        <taxon>Timematoidea</taxon>
        <taxon>Timematidae</taxon>
        <taxon>Timema</taxon>
    </lineage>
</organism>
<name>A0A7R9CI25_TIMCR</name>
<dbReference type="AlphaFoldDB" id="A0A7R9CI25"/>
<protein>
    <submittedName>
        <fullName evidence="1">Uncharacterized protein</fullName>
    </submittedName>
</protein>
<gene>
    <name evidence="1" type="ORF">TCEB3V08_LOCUS3300</name>
</gene>
<dbReference type="EMBL" id="OC317256">
    <property type="protein sequence ID" value="CAD7395747.1"/>
    <property type="molecule type" value="Genomic_DNA"/>
</dbReference>
<sequence length="173" mass="19343">MHRYRDMPNIKDHFRKLAQSFYDRLPGVTNPFIKGNFAKHPSARFLNHTKPLTMALHSQEIGSVTVACSEGRGDVRLSVPCTLIECNPAGSAAYWHDTRDERAGWYQAPSRQRCSSSSPYFYVELGKTALHLQVTPHGVSRDGMKRCARPSSGIHLILFCLTGLGVEPVSAWD</sequence>
<evidence type="ECO:0000313" key="1">
    <source>
        <dbReference type="EMBL" id="CAD7395747.1"/>
    </source>
</evidence>
<reference evidence="1" key="1">
    <citation type="submission" date="2020-11" db="EMBL/GenBank/DDBJ databases">
        <authorList>
            <person name="Tran Van P."/>
        </authorList>
    </citation>
    <scope>NUCLEOTIDE SEQUENCE</scope>
</reference>